<dbReference type="PANTHER" id="PTHR38050:SF2">
    <property type="entry name" value="FERULOYL ESTERASE C-RELATED"/>
    <property type="match status" value="1"/>
</dbReference>
<dbReference type="Pfam" id="PF00756">
    <property type="entry name" value="Esterase"/>
    <property type="match status" value="1"/>
</dbReference>
<evidence type="ECO:0000313" key="10">
    <source>
        <dbReference type="Proteomes" id="UP001597545"/>
    </source>
</evidence>
<dbReference type="EMBL" id="JBHULR010000020">
    <property type="protein sequence ID" value="MFD2549744.1"/>
    <property type="molecule type" value="Genomic_DNA"/>
</dbReference>
<organism evidence="9 10">
    <name type="scientific">Sphingobacterium suaedae</name>
    <dbReference type="NCBI Taxonomy" id="1686402"/>
    <lineage>
        <taxon>Bacteria</taxon>
        <taxon>Pseudomonadati</taxon>
        <taxon>Bacteroidota</taxon>
        <taxon>Sphingobacteriia</taxon>
        <taxon>Sphingobacteriales</taxon>
        <taxon>Sphingobacteriaceae</taxon>
        <taxon>Sphingobacterium</taxon>
    </lineage>
</organism>
<dbReference type="SUPFAM" id="SSF53474">
    <property type="entry name" value="alpha/beta-Hydrolases"/>
    <property type="match status" value="1"/>
</dbReference>
<keyword evidence="10" id="KW-1185">Reference proteome</keyword>
<evidence type="ECO:0000256" key="3">
    <source>
        <dbReference type="ARBA" id="ARBA00022651"/>
    </source>
</evidence>
<feature type="signal peptide" evidence="8">
    <location>
        <begin position="1"/>
        <end position="20"/>
    </location>
</feature>
<keyword evidence="4 8" id="KW-0732">Signal</keyword>
<evidence type="ECO:0000313" key="9">
    <source>
        <dbReference type="EMBL" id="MFD2549744.1"/>
    </source>
</evidence>
<keyword evidence="3" id="KW-0858">Xylan degradation</keyword>
<proteinExistence type="predicted"/>
<evidence type="ECO:0000256" key="7">
    <source>
        <dbReference type="ARBA" id="ARBA00023326"/>
    </source>
</evidence>
<keyword evidence="7" id="KW-0624">Polysaccharide degradation</keyword>
<keyword evidence="6" id="KW-0119">Carbohydrate metabolism</keyword>
<keyword evidence="2" id="KW-0964">Secreted</keyword>
<dbReference type="InterPro" id="IPR029058">
    <property type="entry name" value="AB_hydrolase_fold"/>
</dbReference>
<gene>
    <name evidence="9" type="ORF">ACFSR5_19020</name>
</gene>
<protein>
    <submittedName>
        <fullName evidence="9">Alpha/beta hydrolase family esterase</fullName>
    </submittedName>
</protein>
<dbReference type="Gene3D" id="3.40.50.1820">
    <property type="entry name" value="alpha/beta hydrolase"/>
    <property type="match status" value="1"/>
</dbReference>
<evidence type="ECO:0000256" key="5">
    <source>
        <dbReference type="ARBA" id="ARBA00022801"/>
    </source>
</evidence>
<evidence type="ECO:0000256" key="6">
    <source>
        <dbReference type="ARBA" id="ARBA00023277"/>
    </source>
</evidence>
<dbReference type="PANTHER" id="PTHR38050">
    <property type="match status" value="1"/>
</dbReference>
<accession>A0ABW5KN45</accession>
<dbReference type="InterPro" id="IPR043595">
    <property type="entry name" value="FaeB/C/D"/>
</dbReference>
<dbReference type="RefSeq" id="WP_380906062.1">
    <property type="nucleotide sequence ID" value="NZ_JBHUEG010000019.1"/>
</dbReference>
<dbReference type="InterPro" id="IPR000801">
    <property type="entry name" value="Esterase-like"/>
</dbReference>
<name>A0ABW5KN45_9SPHI</name>
<feature type="chain" id="PRO_5046952078" evidence="8">
    <location>
        <begin position="21"/>
        <end position="296"/>
    </location>
</feature>
<evidence type="ECO:0000256" key="1">
    <source>
        <dbReference type="ARBA" id="ARBA00004613"/>
    </source>
</evidence>
<sequence length="296" mass="33386">MMRKISVFLLLVIMSLVTVAQTAYFTHQGLKRKYIVYTPKGYHQTKRYPVVFNFHDKGMTPAEQMLYTKLNQTADKYGFIVVYPKGVNEDWNVGFGMSYRHGIDDIGFIDALLSHLQKDYLINPSKVFATGLSRGGFFCHRLAAELSHRFAAVAPVGANLPDSVAMYHQGINNMAMLMINGMVDEIVDYAGKEGSYYSAMGSYTYWKDRSFTNEMGRPADTVFRKGEAVLVREASNSRISISLLTIEDSGHTWAGADDFNIGLPLGKTSREIDLNEYIWAFFERHASKTLTTSIED</sequence>
<comment type="subcellular location">
    <subcellularLocation>
        <location evidence="1">Secreted</location>
    </subcellularLocation>
</comment>
<evidence type="ECO:0000256" key="8">
    <source>
        <dbReference type="SAM" id="SignalP"/>
    </source>
</evidence>
<dbReference type="GO" id="GO:0016787">
    <property type="term" value="F:hydrolase activity"/>
    <property type="evidence" value="ECO:0007669"/>
    <property type="project" value="UniProtKB-KW"/>
</dbReference>
<keyword evidence="5 9" id="KW-0378">Hydrolase</keyword>
<comment type="caution">
    <text evidence="9">The sequence shown here is derived from an EMBL/GenBank/DDBJ whole genome shotgun (WGS) entry which is preliminary data.</text>
</comment>
<dbReference type="Proteomes" id="UP001597545">
    <property type="component" value="Unassembled WGS sequence"/>
</dbReference>
<reference evidence="10" key="1">
    <citation type="journal article" date="2019" name="Int. J. Syst. Evol. Microbiol.">
        <title>The Global Catalogue of Microorganisms (GCM) 10K type strain sequencing project: providing services to taxonomists for standard genome sequencing and annotation.</title>
        <authorList>
            <consortium name="The Broad Institute Genomics Platform"/>
            <consortium name="The Broad Institute Genome Sequencing Center for Infectious Disease"/>
            <person name="Wu L."/>
            <person name="Ma J."/>
        </authorList>
    </citation>
    <scope>NUCLEOTIDE SEQUENCE [LARGE SCALE GENOMIC DNA]</scope>
    <source>
        <strain evidence="10">KCTC 42662</strain>
    </source>
</reference>
<evidence type="ECO:0000256" key="2">
    <source>
        <dbReference type="ARBA" id="ARBA00022525"/>
    </source>
</evidence>
<evidence type="ECO:0000256" key="4">
    <source>
        <dbReference type="ARBA" id="ARBA00022729"/>
    </source>
</evidence>